<keyword evidence="1" id="KW-0862">Zinc</keyword>
<gene>
    <name evidence="2" type="ORF">ACFSFX_02615</name>
</gene>
<dbReference type="Proteomes" id="UP001597307">
    <property type="component" value="Unassembled WGS sequence"/>
</dbReference>
<dbReference type="RefSeq" id="WP_343877711.1">
    <property type="nucleotide sequence ID" value="NZ_BAAAIJ010000007.1"/>
</dbReference>
<keyword evidence="2" id="KW-0808">Transferase</keyword>
<name>A0ABW4Q436_9MICC</name>
<sequence>MTFSHEDAGTPEHRWSQDWRSDARLSIEALFDGRMPERVIVVAAHPDDETLGAAGLVRRMARAGVAMDIVVATNGEASHPNSPTHTAVQLAELRQIELEQAVELLAPSARTHFLNLPDGGLDAEELAEQLRRIVAAGGRPGERTLLVAPWRGDGHADHEAGGLAAAQLAAELNLPLLEYPVWLWHWATPDSSEAPWDQLEILELAGDEQTLKQSALLMHASQTAPLSDEPGDEALLAPGFLDHFARGFETFIPTPSSGVFERLHADADDPWGLQDRFYERRKRSVALALLPRERFAASLELGCSIGVLSAELAARTDSLLALDISPTAVAATQERLSDYPGATARVASVPRDWPPGDFDLIVISEVGYFLSRTQLLDVVARAVASLAADGVILLCHWRHPIDGWELDGDTVHELFRSASSLAVFAEHREEDFRIDLLVRPPAVSVARATGVL</sequence>
<proteinExistence type="predicted"/>
<dbReference type="PANTHER" id="PTHR12993">
    <property type="entry name" value="N-ACETYLGLUCOSAMINYL-PHOSPHATIDYLINOSITOL DE-N-ACETYLASE-RELATED"/>
    <property type="match status" value="1"/>
</dbReference>
<keyword evidence="2" id="KW-0489">Methyltransferase</keyword>
<evidence type="ECO:0000313" key="3">
    <source>
        <dbReference type="Proteomes" id="UP001597307"/>
    </source>
</evidence>
<evidence type="ECO:0000313" key="2">
    <source>
        <dbReference type="EMBL" id="MFD1845487.1"/>
    </source>
</evidence>
<dbReference type="InterPro" id="IPR008715">
    <property type="entry name" value="SAM-MeTfrase_NodS-like"/>
</dbReference>
<dbReference type="InterPro" id="IPR029063">
    <property type="entry name" value="SAM-dependent_MTases_sf"/>
</dbReference>
<dbReference type="GO" id="GO:0008168">
    <property type="term" value="F:methyltransferase activity"/>
    <property type="evidence" value="ECO:0007669"/>
    <property type="project" value="UniProtKB-KW"/>
</dbReference>
<dbReference type="Gene3D" id="3.40.50.150">
    <property type="entry name" value="Vaccinia Virus protein VP39"/>
    <property type="match status" value="1"/>
</dbReference>
<dbReference type="InterPro" id="IPR003737">
    <property type="entry name" value="GlcNAc_PI_deacetylase-related"/>
</dbReference>
<dbReference type="CDD" id="cd02440">
    <property type="entry name" value="AdoMet_MTases"/>
    <property type="match status" value="1"/>
</dbReference>
<protein>
    <submittedName>
        <fullName evidence="2">Bifunctional PIG-L family deacetylase/class I SAM-dependent methyltransferase</fullName>
    </submittedName>
</protein>
<organism evidence="2 3">
    <name type="scientific">Arthrobacter flavus</name>
    <dbReference type="NCBI Taxonomy" id="95172"/>
    <lineage>
        <taxon>Bacteria</taxon>
        <taxon>Bacillati</taxon>
        <taxon>Actinomycetota</taxon>
        <taxon>Actinomycetes</taxon>
        <taxon>Micrococcales</taxon>
        <taxon>Micrococcaceae</taxon>
        <taxon>Arthrobacter</taxon>
    </lineage>
</organism>
<reference evidence="3" key="1">
    <citation type="journal article" date="2019" name="Int. J. Syst. Evol. Microbiol.">
        <title>The Global Catalogue of Microorganisms (GCM) 10K type strain sequencing project: providing services to taxonomists for standard genome sequencing and annotation.</title>
        <authorList>
            <consortium name="The Broad Institute Genomics Platform"/>
            <consortium name="The Broad Institute Genome Sequencing Center for Infectious Disease"/>
            <person name="Wu L."/>
            <person name="Ma J."/>
        </authorList>
    </citation>
    <scope>NUCLEOTIDE SEQUENCE [LARGE SCALE GENOMIC DNA]</scope>
    <source>
        <strain evidence="3">JCM 11496</strain>
    </source>
</reference>
<dbReference type="Pfam" id="PF02585">
    <property type="entry name" value="PIG-L"/>
    <property type="match status" value="1"/>
</dbReference>
<dbReference type="SUPFAM" id="SSF53335">
    <property type="entry name" value="S-adenosyl-L-methionine-dependent methyltransferases"/>
    <property type="match status" value="1"/>
</dbReference>
<dbReference type="EMBL" id="JBHUGA010000006">
    <property type="protein sequence ID" value="MFD1845487.1"/>
    <property type="molecule type" value="Genomic_DNA"/>
</dbReference>
<accession>A0ABW4Q436</accession>
<dbReference type="Gene3D" id="3.40.50.10320">
    <property type="entry name" value="LmbE-like"/>
    <property type="match status" value="1"/>
</dbReference>
<comment type="caution">
    <text evidence="2">The sequence shown here is derived from an EMBL/GenBank/DDBJ whole genome shotgun (WGS) entry which is preliminary data.</text>
</comment>
<evidence type="ECO:0000256" key="1">
    <source>
        <dbReference type="ARBA" id="ARBA00022833"/>
    </source>
</evidence>
<keyword evidence="3" id="KW-1185">Reference proteome</keyword>
<dbReference type="GO" id="GO:0032259">
    <property type="term" value="P:methylation"/>
    <property type="evidence" value="ECO:0007669"/>
    <property type="project" value="UniProtKB-KW"/>
</dbReference>
<dbReference type="SUPFAM" id="SSF102588">
    <property type="entry name" value="LmbE-like"/>
    <property type="match status" value="1"/>
</dbReference>
<dbReference type="Pfam" id="PF05401">
    <property type="entry name" value="NodS"/>
    <property type="match status" value="1"/>
</dbReference>
<dbReference type="PANTHER" id="PTHR12993:SF29">
    <property type="entry name" value="BLR3841 PROTEIN"/>
    <property type="match status" value="1"/>
</dbReference>
<dbReference type="InterPro" id="IPR024078">
    <property type="entry name" value="LmbE-like_dom_sf"/>
</dbReference>